<evidence type="ECO:0000313" key="10">
    <source>
        <dbReference type="Proteomes" id="UP001591681"/>
    </source>
</evidence>
<reference evidence="9 10" key="1">
    <citation type="submission" date="2024-09" db="EMBL/GenBank/DDBJ databases">
        <title>A chromosome-level genome assembly of Gray's grenadier anchovy, Coilia grayii.</title>
        <authorList>
            <person name="Fu Z."/>
        </authorList>
    </citation>
    <scope>NUCLEOTIDE SEQUENCE [LARGE SCALE GENOMIC DNA]</scope>
    <source>
        <strain evidence="9">G4</strain>
        <tissue evidence="9">Muscle</tissue>
    </source>
</reference>
<evidence type="ECO:0000256" key="4">
    <source>
        <dbReference type="ARBA" id="ARBA00022729"/>
    </source>
</evidence>
<dbReference type="GO" id="GO:0005576">
    <property type="term" value="C:extracellular region"/>
    <property type="evidence" value="ECO:0007669"/>
    <property type="project" value="UniProtKB-SubCell"/>
</dbReference>
<gene>
    <name evidence="9" type="ORF">ACEWY4_027137</name>
</gene>
<evidence type="ECO:0000256" key="1">
    <source>
        <dbReference type="ARBA" id="ARBA00004613"/>
    </source>
</evidence>
<accession>A0ABD1IRL1</accession>
<dbReference type="AlphaFoldDB" id="A0ABD1IRL1"/>
<evidence type="ECO:0000256" key="2">
    <source>
        <dbReference type="ARBA" id="ARBA00008326"/>
    </source>
</evidence>
<dbReference type="PROSITE" id="PS51257">
    <property type="entry name" value="PROKAR_LIPOPROTEIN"/>
    <property type="match status" value="1"/>
</dbReference>
<comment type="subcellular location">
    <subcellularLocation>
        <location evidence="1">Secreted</location>
    </subcellularLocation>
</comment>
<name>A0ABD1IRL1_9TELE</name>
<feature type="compositionally biased region" description="Low complexity" evidence="7">
    <location>
        <begin position="198"/>
        <end position="221"/>
    </location>
</feature>
<feature type="compositionally biased region" description="Basic and acidic residues" evidence="7">
    <location>
        <begin position="182"/>
        <end position="191"/>
    </location>
</feature>
<dbReference type="GO" id="GO:0019838">
    <property type="term" value="F:growth factor binding"/>
    <property type="evidence" value="ECO:0007669"/>
    <property type="project" value="UniProtKB-KW"/>
</dbReference>
<evidence type="ECO:0000313" key="9">
    <source>
        <dbReference type="EMBL" id="KAL2077633.1"/>
    </source>
</evidence>
<evidence type="ECO:0000256" key="5">
    <source>
        <dbReference type="ARBA" id="ARBA00023157"/>
    </source>
</evidence>
<comment type="similarity">
    <text evidence="2">Belongs to the fibroblast growth factor-binding protein family.</text>
</comment>
<evidence type="ECO:0008006" key="11">
    <source>
        <dbReference type="Google" id="ProtNLM"/>
    </source>
</evidence>
<feature type="chain" id="PRO_5044868023" description="Fibroblast growth factor-binding protein 2-like" evidence="8">
    <location>
        <begin position="25"/>
        <end position="249"/>
    </location>
</feature>
<dbReference type="Proteomes" id="UP001591681">
    <property type="component" value="Unassembled WGS sequence"/>
</dbReference>
<evidence type="ECO:0000256" key="7">
    <source>
        <dbReference type="SAM" id="MobiDB-lite"/>
    </source>
</evidence>
<dbReference type="EMBL" id="JBHFQA010000024">
    <property type="protein sequence ID" value="KAL2077633.1"/>
    <property type="molecule type" value="Genomic_DNA"/>
</dbReference>
<dbReference type="PANTHER" id="PTHR15258:SF1">
    <property type="entry name" value="FIBROBLAST GROWTH FACTOR-BINDING PROTEIN 2"/>
    <property type="match status" value="1"/>
</dbReference>
<proteinExistence type="inferred from homology"/>
<dbReference type="InterPro" id="IPR010510">
    <property type="entry name" value="FGF1-bd"/>
</dbReference>
<dbReference type="Pfam" id="PF06473">
    <property type="entry name" value="FGF-BP1"/>
    <property type="match status" value="1"/>
</dbReference>
<protein>
    <recommendedName>
        <fullName evidence="11">Fibroblast growth factor-binding protein 2-like</fullName>
    </recommendedName>
</protein>
<sequence>MRTDTGALLLPLLVACCLCWAAEGQQGGQQPRRSVWEDPVTFLSKDKDACAMHVTGQGDMTNLRVTCQGRERSYWCDYRGRPQVCRSYNNNPRHYFVQISWELRKLKHACSGPAVFKPQMCTRASDEARMVFVGASADNENEEAATGPPQRRFPPPQNRPDDTRPAKSQPYRPTRPQPARPTKPDQAKSDQGRPLAPRRNNNQRKTTTKPTTPTPTQSTSKVQARKMAQDYCWRSLQGVCAYVIGIFRN</sequence>
<keyword evidence="3" id="KW-0964">Secreted</keyword>
<evidence type="ECO:0000256" key="6">
    <source>
        <dbReference type="ARBA" id="ARBA00023183"/>
    </source>
</evidence>
<keyword evidence="6" id="KW-0340">Growth factor binding</keyword>
<feature type="region of interest" description="Disordered" evidence="7">
    <location>
        <begin position="139"/>
        <end position="222"/>
    </location>
</feature>
<evidence type="ECO:0000256" key="3">
    <source>
        <dbReference type="ARBA" id="ARBA00022525"/>
    </source>
</evidence>
<evidence type="ECO:0000256" key="8">
    <source>
        <dbReference type="SAM" id="SignalP"/>
    </source>
</evidence>
<organism evidence="9 10">
    <name type="scientific">Coilia grayii</name>
    <name type="common">Gray's grenadier anchovy</name>
    <dbReference type="NCBI Taxonomy" id="363190"/>
    <lineage>
        <taxon>Eukaryota</taxon>
        <taxon>Metazoa</taxon>
        <taxon>Chordata</taxon>
        <taxon>Craniata</taxon>
        <taxon>Vertebrata</taxon>
        <taxon>Euteleostomi</taxon>
        <taxon>Actinopterygii</taxon>
        <taxon>Neopterygii</taxon>
        <taxon>Teleostei</taxon>
        <taxon>Clupei</taxon>
        <taxon>Clupeiformes</taxon>
        <taxon>Clupeoidei</taxon>
        <taxon>Engraulidae</taxon>
        <taxon>Coilinae</taxon>
        <taxon>Coilia</taxon>
    </lineage>
</organism>
<keyword evidence="4 8" id="KW-0732">Signal</keyword>
<comment type="caution">
    <text evidence="9">The sequence shown here is derived from an EMBL/GenBank/DDBJ whole genome shotgun (WGS) entry which is preliminary data.</text>
</comment>
<feature type="signal peptide" evidence="8">
    <location>
        <begin position="1"/>
        <end position="24"/>
    </location>
</feature>
<keyword evidence="10" id="KW-1185">Reference proteome</keyword>
<keyword evidence="5" id="KW-1015">Disulfide bond</keyword>
<dbReference type="PANTHER" id="PTHR15258">
    <property type="entry name" value="FGF BINDING PROTEIN-RELATED"/>
    <property type="match status" value="1"/>
</dbReference>